<dbReference type="SMART" id="SM00456">
    <property type="entry name" value="WW"/>
    <property type="match status" value="2"/>
</dbReference>
<dbReference type="eggNOG" id="ENOG502QTDD">
    <property type="taxonomic scope" value="Eukaryota"/>
</dbReference>
<dbReference type="Gene3D" id="2.20.70.10">
    <property type="match status" value="2"/>
</dbReference>
<evidence type="ECO:0000313" key="3">
    <source>
        <dbReference type="EMBL" id="KYB29532.1"/>
    </source>
</evidence>
<dbReference type="InParanoid" id="A0A139WNK7"/>
<feature type="compositionally biased region" description="Low complexity" evidence="1">
    <location>
        <begin position="324"/>
        <end position="335"/>
    </location>
</feature>
<dbReference type="InterPro" id="IPR036020">
    <property type="entry name" value="WW_dom_sf"/>
</dbReference>
<dbReference type="EMBL" id="KQ971309">
    <property type="protein sequence ID" value="KYB29532.1"/>
    <property type="molecule type" value="Genomic_DNA"/>
</dbReference>
<dbReference type="STRING" id="7070.A0A139WNK7"/>
<dbReference type="OMA" id="DHENELH"/>
<feature type="compositionally biased region" description="Polar residues" evidence="1">
    <location>
        <begin position="199"/>
        <end position="209"/>
    </location>
</feature>
<organism evidence="3 4">
    <name type="scientific">Tribolium castaneum</name>
    <name type="common">Red flour beetle</name>
    <dbReference type="NCBI Taxonomy" id="7070"/>
    <lineage>
        <taxon>Eukaryota</taxon>
        <taxon>Metazoa</taxon>
        <taxon>Ecdysozoa</taxon>
        <taxon>Arthropoda</taxon>
        <taxon>Hexapoda</taxon>
        <taxon>Insecta</taxon>
        <taxon>Pterygota</taxon>
        <taxon>Neoptera</taxon>
        <taxon>Endopterygota</taxon>
        <taxon>Coleoptera</taxon>
        <taxon>Polyphaga</taxon>
        <taxon>Cucujiformia</taxon>
        <taxon>Tenebrionidae</taxon>
        <taxon>Tenebrionidae incertae sedis</taxon>
        <taxon>Tribolium</taxon>
    </lineage>
</organism>
<dbReference type="PANTHER" id="PTHR46697">
    <property type="entry name" value="FORMIN-BINDING PROTEIN 4"/>
    <property type="match status" value="1"/>
</dbReference>
<name>A0A139WNK7_TRICA</name>
<dbReference type="PANTHER" id="PTHR46697:SF1">
    <property type="entry name" value="FORMIN-BINDING PROTEIN 4"/>
    <property type="match status" value="1"/>
</dbReference>
<evidence type="ECO:0000256" key="1">
    <source>
        <dbReference type="SAM" id="MobiDB-lite"/>
    </source>
</evidence>
<proteinExistence type="predicted"/>
<feature type="domain" description="WW" evidence="2">
    <location>
        <begin position="27"/>
        <end position="55"/>
    </location>
</feature>
<reference evidence="3 4" key="2">
    <citation type="journal article" date="2010" name="Nucleic Acids Res.">
        <title>BeetleBase in 2010: revisions to provide comprehensive genomic information for Tribolium castaneum.</title>
        <authorList>
            <person name="Kim H.S."/>
            <person name="Murphy T."/>
            <person name="Xia J."/>
            <person name="Caragea D."/>
            <person name="Park Y."/>
            <person name="Beeman R.W."/>
            <person name="Lorenzen M.D."/>
            <person name="Butcher S."/>
            <person name="Manak J.R."/>
            <person name="Brown S.J."/>
        </authorList>
    </citation>
    <scope>GENOME REANNOTATION</scope>
    <source>
        <strain evidence="3 4">Georgia GA2</strain>
    </source>
</reference>
<protein>
    <recommendedName>
        <fullName evidence="2">WW domain-containing protein</fullName>
    </recommendedName>
</protein>
<evidence type="ECO:0000259" key="2">
    <source>
        <dbReference type="PROSITE" id="PS50020"/>
    </source>
</evidence>
<evidence type="ECO:0000313" key="4">
    <source>
        <dbReference type="Proteomes" id="UP000007266"/>
    </source>
</evidence>
<accession>A0A139WNK7</accession>
<feature type="compositionally biased region" description="Pro residues" evidence="1">
    <location>
        <begin position="494"/>
        <end position="509"/>
    </location>
</feature>
<sequence>MDARVNDFLNEIDEIAPLSENKEDCAWEKCYDEESGYYYYWNTKTNEVTWDMPAEYKSLNKTKSKKTCNLYIPPRTAPLFPSTRNLLPPVSDAIKIYKIGECAGSSTKSEKVVKGEEHKVKEEKKTVVKTKPVRKHSDSDDEKIVLISSYSGDSESEEEKEEANTKKLVSISLKQTIYLKINGSKPLLTSEDNDEVTKQKTSTEPTSKASIVPKKPENKEISGFSLVAGYSDSDEEQEESNHKPNFLIGPPPQENKVSHSTLFPATKPIDVKDFAESPKIIGEGDEGFDSKAFQRKRRIGVALINTGKKTVIDDDNERKGLGFSNDSNSGENSSSPYPGFKSGGVMFVKADVLNPTSTEEKAEDCSLIEETYTTLKEKLGFLSEGREEVSPVQVMLIQVETLYIALKSGNLKHTYLKQWLDEKCSELIKLEKEATPEGWLLQWDRSHKRYFYQNASTGESQWEYPQADVTVCDEAMDICTTPPPTEPTIHMSPPLPPVIASPSPPPPPSISDCKTSKKKKCDIPLPPEPKKDVSSERYASNGEPFPPGVDASDVTTKTKDIKGNDMTDVLNSFYSDIAAIETSNSPPVSNVNEDTKLESTVDNVQEPMKKKKKTKVKLAQGIAMKKKGVSKLVEKWKNVQLSYND</sequence>
<dbReference type="Pfam" id="PF00397">
    <property type="entry name" value="WW"/>
    <property type="match status" value="2"/>
</dbReference>
<dbReference type="InterPro" id="IPR053076">
    <property type="entry name" value="WW_domain_protein"/>
</dbReference>
<feature type="region of interest" description="Disordered" evidence="1">
    <location>
        <begin position="314"/>
        <end position="338"/>
    </location>
</feature>
<dbReference type="InterPro" id="IPR001202">
    <property type="entry name" value="WW_dom"/>
</dbReference>
<reference evidence="3 4" key="1">
    <citation type="journal article" date="2008" name="Nature">
        <title>The genome of the model beetle and pest Tribolium castaneum.</title>
        <authorList>
            <consortium name="Tribolium Genome Sequencing Consortium"/>
            <person name="Richards S."/>
            <person name="Gibbs R.A."/>
            <person name="Weinstock G.M."/>
            <person name="Brown S.J."/>
            <person name="Denell R."/>
            <person name="Beeman R.W."/>
            <person name="Gibbs R."/>
            <person name="Beeman R.W."/>
            <person name="Brown S.J."/>
            <person name="Bucher G."/>
            <person name="Friedrich M."/>
            <person name="Grimmelikhuijzen C.J."/>
            <person name="Klingler M."/>
            <person name="Lorenzen M."/>
            <person name="Richards S."/>
            <person name="Roth S."/>
            <person name="Schroder R."/>
            <person name="Tautz D."/>
            <person name="Zdobnov E.M."/>
            <person name="Muzny D."/>
            <person name="Gibbs R.A."/>
            <person name="Weinstock G.M."/>
            <person name="Attaway T."/>
            <person name="Bell S."/>
            <person name="Buhay C.J."/>
            <person name="Chandrabose M.N."/>
            <person name="Chavez D."/>
            <person name="Clerk-Blankenburg K.P."/>
            <person name="Cree A."/>
            <person name="Dao M."/>
            <person name="Davis C."/>
            <person name="Chacko J."/>
            <person name="Dinh H."/>
            <person name="Dugan-Rocha S."/>
            <person name="Fowler G."/>
            <person name="Garner T.T."/>
            <person name="Garnes J."/>
            <person name="Gnirke A."/>
            <person name="Hawes A."/>
            <person name="Hernandez J."/>
            <person name="Hines S."/>
            <person name="Holder M."/>
            <person name="Hume J."/>
            <person name="Jhangiani S.N."/>
            <person name="Joshi V."/>
            <person name="Khan Z.M."/>
            <person name="Jackson L."/>
            <person name="Kovar C."/>
            <person name="Kowis A."/>
            <person name="Lee S."/>
            <person name="Lewis L.R."/>
            <person name="Margolis J."/>
            <person name="Morgan M."/>
            <person name="Nazareth L.V."/>
            <person name="Nguyen N."/>
            <person name="Okwuonu G."/>
            <person name="Parker D."/>
            <person name="Richards S."/>
            <person name="Ruiz S.J."/>
            <person name="Santibanez J."/>
            <person name="Savard J."/>
            <person name="Scherer S.E."/>
            <person name="Schneider B."/>
            <person name="Sodergren E."/>
            <person name="Tautz D."/>
            <person name="Vattahil S."/>
            <person name="Villasana D."/>
            <person name="White C.S."/>
            <person name="Wright R."/>
            <person name="Park Y."/>
            <person name="Beeman R.W."/>
            <person name="Lord J."/>
            <person name="Oppert B."/>
            <person name="Lorenzen M."/>
            <person name="Brown S."/>
            <person name="Wang L."/>
            <person name="Savard J."/>
            <person name="Tautz D."/>
            <person name="Richards S."/>
            <person name="Weinstock G."/>
            <person name="Gibbs R.A."/>
            <person name="Liu Y."/>
            <person name="Worley K."/>
            <person name="Weinstock G."/>
            <person name="Elsik C.G."/>
            <person name="Reese J.T."/>
            <person name="Elhaik E."/>
            <person name="Landan G."/>
            <person name="Graur D."/>
            <person name="Arensburger P."/>
            <person name="Atkinson P."/>
            <person name="Beeman R.W."/>
            <person name="Beidler J."/>
            <person name="Brown S.J."/>
            <person name="Demuth J.P."/>
            <person name="Drury D.W."/>
            <person name="Du Y.Z."/>
            <person name="Fujiwara H."/>
            <person name="Lorenzen M."/>
            <person name="Maselli V."/>
            <person name="Osanai M."/>
            <person name="Park Y."/>
            <person name="Robertson H.M."/>
            <person name="Tu Z."/>
            <person name="Wang J.J."/>
            <person name="Wang S."/>
            <person name="Richards S."/>
            <person name="Song H."/>
            <person name="Zhang L."/>
            <person name="Sodergren E."/>
            <person name="Werner D."/>
            <person name="Stanke M."/>
            <person name="Morgenstern B."/>
            <person name="Solovyev V."/>
            <person name="Kosarev P."/>
            <person name="Brown G."/>
            <person name="Chen H.C."/>
            <person name="Ermolaeva O."/>
            <person name="Hlavina W."/>
            <person name="Kapustin Y."/>
            <person name="Kiryutin B."/>
            <person name="Kitts P."/>
            <person name="Maglott D."/>
            <person name="Pruitt K."/>
            <person name="Sapojnikov V."/>
            <person name="Souvorov A."/>
            <person name="Mackey A.J."/>
            <person name="Waterhouse R.M."/>
            <person name="Wyder S."/>
            <person name="Zdobnov E.M."/>
            <person name="Zdobnov E.M."/>
            <person name="Wyder S."/>
            <person name="Kriventseva E.V."/>
            <person name="Kadowaki T."/>
            <person name="Bork P."/>
            <person name="Aranda M."/>
            <person name="Bao R."/>
            <person name="Beermann A."/>
            <person name="Berns N."/>
            <person name="Bolognesi R."/>
            <person name="Bonneton F."/>
            <person name="Bopp D."/>
            <person name="Brown S.J."/>
            <person name="Bucher G."/>
            <person name="Butts T."/>
            <person name="Chaumot A."/>
            <person name="Denell R.E."/>
            <person name="Ferrier D.E."/>
            <person name="Friedrich M."/>
            <person name="Gordon C.M."/>
            <person name="Jindra M."/>
            <person name="Klingler M."/>
            <person name="Lan Q."/>
            <person name="Lattorff H.M."/>
            <person name="Laudet V."/>
            <person name="von Levetsow C."/>
            <person name="Liu Z."/>
            <person name="Lutz R."/>
            <person name="Lynch J.A."/>
            <person name="da Fonseca R.N."/>
            <person name="Posnien N."/>
            <person name="Reuter R."/>
            <person name="Roth S."/>
            <person name="Savard J."/>
            <person name="Schinko J.B."/>
            <person name="Schmitt C."/>
            <person name="Schoppmeier M."/>
            <person name="Schroder R."/>
            <person name="Shippy T.D."/>
            <person name="Simonnet F."/>
            <person name="Marques-Souza H."/>
            <person name="Tautz D."/>
            <person name="Tomoyasu Y."/>
            <person name="Trauner J."/>
            <person name="Van der Zee M."/>
            <person name="Vervoort M."/>
            <person name="Wittkopp N."/>
            <person name="Wimmer E.A."/>
            <person name="Yang X."/>
            <person name="Jones A.K."/>
            <person name="Sattelle D.B."/>
            <person name="Ebert P.R."/>
            <person name="Nelson D."/>
            <person name="Scott J.G."/>
            <person name="Beeman R.W."/>
            <person name="Muthukrishnan S."/>
            <person name="Kramer K.J."/>
            <person name="Arakane Y."/>
            <person name="Beeman R.W."/>
            <person name="Zhu Q."/>
            <person name="Hogenkamp D."/>
            <person name="Dixit R."/>
            <person name="Oppert B."/>
            <person name="Jiang H."/>
            <person name="Zou Z."/>
            <person name="Marshall J."/>
            <person name="Elpidina E."/>
            <person name="Vinokurov K."/>
            <person name="Oppert C."/>
            <person name="Zou Z."/>
            <person name="Evans J."/>
            <person name="Lu Z."/>
            <person name="Zhao P."/>
            <person name="Sumathipala N."/>
            <person name="Altincicek B."/>
            <person name="Vilcinskas A."/>
            <person name="Williams M."/>
            <person name="Hultmark D."/>
            <person name="Hetru C."/>
            <person name="Jiang H."/>
            <person name="Grimmelikhuijzen C.J."/>
            <person name="Hauser F."/>
            <person name="Cazzamali G."/>
            <person name="Williamson M."/>
            <person name="Park Y."/>
            <person name="Li B."/>
            <person name="Tanaka Y."/>
            <person name="Predel R."/>
            <person name="Neupert S."/>
            <person name="Schachtner J."/>
            <person name="Verleyen P."/>
            <person name="Raible F."/>
            <person name="Bork P."/>
            <person name="Friedrich M."/>
            <person name="Walden K.K."/>
            <person name="Robertson H.M."/>
            <person name="Angeli S."/>
            <person name="Foret S."/>
            <person name="Bucher G."/>
            <person name="Schuetz S."/>
            <person name="Maleszka R."/>
            <person name="Wimmer E.A."/>
            <person name="Beeman R.W."/>
            <person name="Lorenzen M."/>
            <person name="Tomoyasu Y."/>
            <person name="Miller S.C."/>
            <person name="Grossmann D."/>
            <person name="Bucher G."/>
        </authorList>
    </citation>
    <scope>NUCLEOTIDE SEQUENCE [LARGE SCALE GENOMIC DNA]</scope>
    <source>
        <strain evidence="3 4">Georgia GA2</strain>
    </source>
</reference>
<feature type="region of interest" description="Disordered" evidence="1">
    <location>
        <begin position="494"/>
        <end position="555"/>
    </location>
</feature>
<dbReference type="PROSITE" id="PS50020">
    <property type="entry name" value="WW_DOMAIN_2"/>
    <property type="match status" value="2"/>
</dbReference>
<dbReference type="AlphaFoldDB" id="A0A139WNK7"/>
<dbReference type="CDD" id="cd00201">
    <property type="entry name" value="WW"/>
    <property type="match status" value="2"/>
</dbReference>
<feature type="region of interest" description="Disordered" evidence="1">
    <location>
        <begin position="186"/>
        <end position="259"/>
    </location>
</feature>
<dbReference type="PROSITE" id="PS01159">
    <property type="entry name" value="WW_DOMAIN_1"/>
    <property type="match status" value="1"/>
</dbReference>
<feature type="domain" description="WW" evidence="2">
    <location>
        <begin position="433"/>
        <end position="467"/>
    </location>
</feature>
<gene>
    <name evidence="3" type="primary">AUGUSTUS-3.0.2_05008</name>
    <name evidence="3" type="ORF">TcasGA2_TC005008</name>
</gene>
<dbReference type="Proteomes" id="UP000007266">
    <property type="component" value="Linkage group 2"/>
</dbReference>
<dbReference type="SUPFAM" id="SSF51045">
    <property type="entry name" value="WW domain"/>
    <property type="match status" value="2"/>
</dbReference>
<keyword evidence="4" id="KW-1185">Reference proteome</keyword>